<evidence type="ECO:0000256" key="6">
    <source>
        <dbReference type="ARBA" id="ARBA00023136"/>
    </source>
</evidence>
<protein>
    <submittedName>
        <fullName evidence="12">Uncharacterized protein</fullName>
    </submittedName>
</protein>
<evidence type="ECO:0000256" key="9">
    <source>
        <dbReference type="SAM" id="Phobius"/>
    </source>
</evidence>
<comment type="subcellular location">
    <subcellularLocation>
        <location evidence="7">Endomembrane system</location>
        <topology evidence="7">Single-pass type IV membrane protein</topology>
    </subcellularLocation>
</comment>
<accession>A0AAU9IV96</accession>
<dbReference type="SMART" id="SM01270">
    <property type="entry name" value="Longin"/>
    <property type="match status" value="1"/>
</dbReference>
<dbReference type="AlphaFoldDB" id="A0AAU9IV96"/>
<dbReference type="GO" id="GO:0015031">
    <property type="term" value="P:protein transport"/>
    <property type="evidence" value="ECO:0007669"/>
    <property type="project" value="UniProtKB-KW"/>
</dbReference>
<dbReference type="EMBL" id="CAJZBQ010000018">
    <property type="protein sequence ID" value="CAG9317618.1"/>
    <property type="molecule type" value="Genomic_DNA"/>
</dbReference>
<dbReference type="InterPro" id="IPR042855">
    <property type="entry name" value="V_SNARE_CC"/>
</dbReference>
<comment type="similarity">
    <text evidence="1">Belongs to the synaptobrevin family.</text>
</comment>
<evidence type="ECO:0000256" key="1">
    <source>
        <dbReference type="ARBA" id="ARBA00008025"/>
    </source>
</evidence>
<keyword evidence="4" id="KW-0653">Protein transport</keyword>
<dbReference type="GO" id="GO:0012505">
    <property type="term" value="C:endomembrane system"/>
    <property type="evidence" value="ECO:0007669"/>
    <property type="project" value="UniProtKB-SubCell"/>
</dbReference>
<sequence>MYKKIEEEKSPAKSKIVYACVAQDQDIKLQFSLPGNIKDTISNLIQSSANKNTRCSFNYENAFHVHMYNISPNSYVVVTESSFSRKIAFEFLEDVKESYLSGSLKTLDAKVKKYNEHQDEDKLNKIKNHVQEINEIMMMNIDKVIQRGAKIEVIMDQTKELEGRARMFKKNAKEIEREFKCQNYKWSFMCIATCGLLIGIFAVIIYYAL</sequence>
<keyword evidence="6 9" id="KW-0472">Membrane</keyword>
<dbReference type="GO" id="GO:0016192">
    <property type="term" value="P:vesicle-mediated transport"/>
    <property type="evidence" value="ECO:0007669"/>
    <property type="project" value="InterPro"/>
</dbReference>
<keyword evidence="2" id="KW-0813">Transport</keyword>
<keyword evidence="5 9" id="KW-1133">Transmembrane helix</keyword>
<name>A0AAU9IV96_9CILI</name>
<comment type="caution">
    <text evidence="12">The sequence shown here is derived from an EMBL/GenBank/DDBJ whole genome shotgun (WGS) entry which is preliminary data.</text>
</comment>
<dbReference type="Pfam" id="PF13774">
    <property type="entry name" value="Longin"/>
    <property type="match status" value="1"/>
</dbReference>
<dbReference type="GO" id="GO:0005737">
    <property type="term" value="C:cytoplasm"/>
    <property type="evidence" value="ECO:0007669"/>
    <property type="project" value="UniProtKB-ARBA"/>
</dbReference>
<dbReference type="PRINTS" id="PR00219">
    <property type="entry name" value="SYNAPTOBREVN"/>
</dbReference>
<evidence type="ECO:0000313" key="13">
    <source>
        <dbReference type="Proteomes" id="UP001162131"/>
    </source>
</evidence>
<dbReference type="CDD" id="cd14824">
    <property type="entry name" value="Longin"/>
    <property type="match status" value="1"/>
</dbReference>
<feature type="domain" description="V-SNARE coiled-coil homology" evidence="11">
    <location>
        <begin position="122"/>
        <end position="182"/>
    </location>
</feature>
<feature type="transmembrane region" description="Helical" evidence="9">
    <location>
        <begin position="186"/>
        <end position="208"/>
    </location>
</feature>
<dbReference type="CDD" id="cd15843">
    <property type="entry name" value="R-SNARE"/>
    <property type="match status" value="1"/>
</dbReference>
<dbReference type="InterPro" id="IPR001388">
    <property type="entry name" value="Synaptobrevin-like"/>
</dbReference>
<dbReference type="GO" id="GO:0016020">
    <property type="term" value="C:membrane"/>
    <property type="evidence" value="ECO:0007669"/>
    <property type="project" value="InterPro"/>
</dbReference>
<dbReference type="PANTHER" id="PTHR21136">
    <property type="entry name" value="SNARE PROTEINS"/>
    <property type="match status" value="1"/>
</dbReference>
<dbReference type="InterPro" id="IPR051097">
    <property type="entry name" value="Synaptobrevin-like_transport"/>
</dbReference>
<dbReference type="PANTHER" id="PTHR21136:SF168">
    <property type="entry name" value="VESICLE-ASSOCIATED MEMBRANE PROTEIN 9"/>
    <property type="match status" value="1"/>
</dbReference>
<dbReference type="PROSITE" id="PS50859">
    <property type="entry name" value="LONGIN"/>
    <property type="match status" value="1"/>
</dbReference>
<evidence type="ECO:0000259" key="10">
    <source>
        <dbReference type="PROSITE" id="PS50859"/>
    </source>
</evidence>
<dbReference type="Gene3D" id="1.20.5.110">
    <property type="match status" value="1"/>
</dbReference>
<evidence type="ECO:0000256" key="4">
    <source>
        <dbReference type="ARBA" id="ARBA00022927"/>
    </source>
</evidence>
<reference evidence="12" key="1">
    <citation type="submission" date="2021-09" db="EMBL/GenBank/DDBJ databases">
        <authorList>
            <consortium name="AG Swart"/>
            <person name="Singh M."/>
            <person name="Singh A."/>
            <person name="Seah K."/>
            <person name="Emmerich C."/>
        </authorList>
    </citation>
    <scope>NUCLEOTIDE SEQUENCE</scope>
    <source>
        <strain evidence="12">ATCC30299</strain>
    </source>
</reference>
<keyword evidence="8" id="KW-0175">Coiled coil</keyword>
<evidence type="ECO:0000256" key="5">
    <source>
        <dbReference type="ARBA" id="ARBA00022989"/>
    </source>
</evidence>
<dbReference type="InterPro" id="IPR010908">
    <property type="entry name" value="Longin_dom"/>
</dbReference>
<dbReference type="PROSITE" id="PS50892">
    <property type="entry name" value="V_SNARE"/>
    <property type="match status" value="1"/>
</dbReference>
<dbReference type="InterPro" id="IPR011012">
    <property type="entry name" value="Longin-like_dom_sf"/>
</dbReference>
<dbReference type="Proteomes" id="UP001162131">
    <property type="component" value="Unassembled WGS sequence"/>
</dbReference>
<dbReference type="SUPFAM" id="SSF64356">
    <property type="entry name" value="SNARE-like"/>
    <property type="match status" value="1"/>
</dbReference>
<dbReference type="Gene3D" id="3.30.450.50">
    <property type="entry name" value="Longin domain"/>
    <property type="match status" value="1"/>
</dbReference>
<gene>
    <name evidence="12" type="ORF">BSTOLATCC_MIC18861</name>
</gene>
<dbReference type="SUPFAM" id="SSF58038">
    <property type="entry name" value="SNARE fusion complex"/>
    <property type="match status" value="1"/>
</dbReference>
<feature type="domain" description="Longin" evidence="10">
    <location>
        <begin position="63"/>
        <end position="101"/>
    </location>
</feature>
<evidence type="ECO:0000256" key="7">
    <source>
        <dbReference type="ARBA" id="ARBA00046280"/>
    </source>
</evidence>
<evidence type="ECO:0000313" key="12">
    <source>
        <dbReference type="EMBL" id="CAG9317618.1"/>
    </source>
</evidence>
<proteinExistence type="inferred from homology"/>
<dbReference type="Pfam" id="PF00957">
    <property type="entry name" value="Synaptobrevin"/>
    <property type="match status" value="1"/>
</dbReference>
<keyword evidence="13" id="KW-1185">Reference proteome</keyword>
<evidence type="ECO:0000256" key="2">
    <source>
        <dbReference type="ARBA" id="ARBA00022448"/>
    </source>
</evidence>
<organism evidence="12 13">
    <name type="scientific">Blepharisma stoltei</name>
    <dbReference type="NCBI Taxonomy" id="1481888"/>
    <lineage>
        <taxon>Eukaryota</taxon>
        <taxon>Sar</taxon>
        <taxon>Alveolata</taxon>
        <taxon>Ciliophora</taxon>
        <taxon>Postciliodesmatophora</taxon>
        <taxon>Heterotrichea</taxon>
        <taxon>Heterotrichida</taxon>
        <taxon>Blepharismidae</taxon>
        <taxon>Blepharisma</taxon>
    </lineage>
</organism>
<evidence type="ECO:0000256" key="8">
    <source>
        <dbReference type="PROSITE-ProRule" id="PRU00290"/>
    </source>
</evidence>
<evidence type="ECO:0000256" key="3">
    <source>
        <dbReference type="ARBA" id="ARBA00022692"/>
    </source>
</evidence>
<keyword evidence="3 9" id="KW-0812">Transmembrane</keyword>
<evidence type="ECO:0000259" key="11">
    <source>
        <dbReference type="PROSITE" id="PS50892"/>
    </source>
</evidence>